<proteinExistence type="inferred from homology"/>
<dbReference type="GO" id="GO:0061799">
    <property type="term" value="F:cyclic pyranopterin monophosphate synthase activity"/>
    <property type="evidence" value="ECO:0007669"/>
    <property type="project" value="UniProtKB-EC"/>
</dbReference>
<reference evidence="8 9" key="1">
    <citation type="submission" date="2023-03" db="EMBL/GenBank/DDBJ databases">
        <title>Bacillus Genome Sequencing.</title>
        <authorList>
            <person name="Dunlap C."/>
        </authorList>
    </citation>
    <scope>NUCLEOTIDE SEQUENCE [LARGE SCALE GENOMIC DNA]</scope>
    <source>
        <strain evidence="8 9">NRS-52</strain>
    </source>
</reference>
<dbReference type="InterPro" id="IPR002820">
    <property type="entry name" value="Mopterin_CF_biosynth-C_dom"/>
</dbReference>
<evidence type="ECO:0000259" key="7">
    <source>
        <dbReference type="Pfam" id="PF01967"/>
    </source>
</evidence>
<evidence type="ECO:0000256" key="5">
    <source>
        <dbReference type="ARBA" id="ARBA00023239"/>
    </source>
</evidence>
<organism evidence="8 9">
    <name type="scientific">Paenibacillus chibensis</name>
    <dbReference type="NCBI Taxonomy" id="59846"/>
    <lineage>
        <taxon>Bacteria</taxon>
        <taxon>Bacillati</taxon>
        <taxon>Bacillota</taxon>
        <taxon>Bacilli</taxon>
        <taxon>Bacillales</taxon>
        <taxon>Paenibacillaceae</taxon>
        <taxon>Paenibacillus</taxon>
    </lineage>
</organism>
<comment type="caution">
    <text evidence="8">The sequence shown here is derived from an EMBL/GenBank/DDBJ whole genome shotgun (WGS) entry which is preliminary data.</text>
</comment>
<dbReference type="RefSeq" id="WP_127603993.1">
    <property type="nucleotide sequence ID" value="NZ_BIMK01000021.1"/>
</dbReference>
<dbReference type="PANTHER" id="PTHR22960">
    <property type="entry name" value="MOLYBDOPTERIN COFACTOR SYNTHESIS PROTEIN A"/>
    <property type="match status" value="1"/>
</dbReference>
<dbReference type="InterPro" id="IPR050105">
    <property type="entry name" value="MoCo_biosynth_MoaA/MoaC"/>
</dbReference>
<feature type="binding site" evidence="6">
    <location>
        <begin position="74"/>
        <end position="76"/>
    </location>
    <ligand>
        <name>substrate</name>
    </ligand>
</feature>
<gene>
    <name evidence="6 8" type="primary">moaC</name>
    <name evidence="8" type="ORF">P9847_01475</name>
</gene>
<dbReference type="NCBIfam" id="TIGR00581">
    <property type="entry name" value="moaC"/>
    <property type="match status" value="1"/>
</dbReference>
<feature type="binding site" evidence="6">
    <location>
        <begin position="111"/>
        <end position="112"/>
    </location>
    <ligand>
        <name>substrate</name>
    </ligand>
</feature>
<dbReference type="EMBL" id="JARTLD010000003">
    <property type="protein sequence ID" value="MED5015969.1"/>
    <property type="molecule type" value="Genomic_DNA"/>
</dbReference>
<keyword evidence="5 6" id="KW-0456">Lyase</keyword>
<keyword evidence="9" id="KW-1185">Reference proteome</keyword>
<dbReference type="HAMAP" id="MF_01224_B">
    <property type="entry name" value="MoaC_B"/>
    <property type="match status" value="1"/>
</dbReference>
<name>A0ABU6PM98_9BACL</name>
<evidence type="ECO:0000256" key="6">
    <source>
        <dbReference type="HAMAP-Rule" id="MF_01224"/>
    </source>
</evidence>
<feature type="domain" description="Molybdopterin cofactor biosynthesis C (MoaC)" evidence="7">
    <location>
        <begin position="14"/>
        <end position="148"/>
    </location>
</feature>
<evidence type="ECO:0000256" key="1">
    <source>
        <dbReference type="ARBA" id="ARBA00001637"/>
    </source>
</evidence>
<evidence type="ECO:0000313" key="8">
    <source>
        <dbReference type="EMBL" id="MED5015969.1"/>
    </source>
</evidence>
<evidence type="ECO:0000256" key="4">
    <source>
        <dbReference type="ARBA" id="ARBA00023150"/>
    </source>
</evidence>
<feature type="active site" evidence="6">
    <location>
        <position position="126"/>
    </location>
</feature>
<evidence type="ECO:0000256" key="3">
    <source>
        <dbReference type="ARBA" id="ARBA00012575"/>
    </source>
</evidence>
<dbReference type="CDD" id="cd01420">
    <property type="entry name" value="MoaC_PE"/>
    <property type="match status" value="1"/>
</dbReference>
<dbReference type="NCBIfam" id="NF006870">
    <property type="entry name" value="PRK09364.1"/>
    <property type="match status" value="1"/>
</dbReference>
<comment type="catalytic activity">
    <reaction evidence="1 6">
        <text>(8S)-3',8-cyclo-7,8-dihydroguanosine 5'-triphosphate = cyclic pyranopterin phosphate + diphosphate</text>
        <dbReference type="Rhea" id="RHEA:49580"/>
        <dbReference type="ChEBI" id="CHEBI:33019"/>
        <dbReference type="ChEBI" id="CHEBI:59648"/>
        <dbReference type="ChEBI" id="CHEBI:131766"/>
        <dbReference type="EC" id="4.6.1.17"/>
    </reaction>
</comment>
<comment type="pathway">
    <text evidence="2 6">Cofactor biosynthesis; molybdopterin biosynthesis.</text>
</comment>
<comment type="function">
    <text evidence="6">Catalyzes the conversion of (8S)-3',8-cyclo-7,8-dihydroguanosine 5'-triphosphate to cyclic pyranopterin monophosphate (cPMP).</text>
</comment>
<dbReference type="EC" id="4.6.1.17" evidence="3 6"/>
<sequence length="161" mass="17314">MELTHFNEQGRAKMVDVSDKEITSRTAVAQTMVKMAPETLNRIKEGKIGKGDVLAVASVAGVMAAKKTSDWIPMCHPLPLTGIDIQFTDNGKDELYIEGTVKTTGKTGVEMEALTAVSAAALTVYDMCKALQKDMIIGPTMLKSKTGGKSGDYQRESSDLL</sequence>
<dbReference type="InterPro" id="IPR036522">
    <property type="entry name" value="MoaC_sf"/>
</dbReference>
<comment type="similarity">
    <text evidence="6">Belongs to the MoaC family.</text>
</comment>
<dbReference type="Proteomes" id="UP001343257">
    <property type="component" value="Unassembled WGS sequence"/>
</dbReference>
<protein>
    <recommendedName>
        <fullName evidence="3 6">Cyclic pyranopterin monophosphate synthase</fullName>
        <ecNumber evidence="3 6">4.6.1.17</ecNumber>
    </recommendedName>
    <alternativeName>
        <fullName evidence="6">Molybdenum cofactor biosynthesis protein C</fullName>
    </alternativeName>
</protein>
<evidence type="ECO:0000256" key="2">
    <source>
        <dbReference type="ARBA" id="ARBA00005046"/>
    </source>
</evidence>
<evidence type="ECO:0000313" key="9">
    <source>
        <dbReference type="Proteomes" id="UP001343257"/>
    </source>
</evidence>
<accession>A0ABU6PM98</accession>
<dbReference type="Pfam" id="PF01967">
    <property type="entry name" value="MoaC"/>
    <property type="match status" value="1"/>
</dbReference>
<dbReference type="SUPFAM" id="SSF55040">
    <property type="entry name" value="Molybdenum cofactor biosynthesis protein C, MoaC"/>
    <property type="match status" value="1"/>
</dbReference>
<dbReference type="Gene3D" id="3.30.70.640">
    <property type="entry name" value="Molybdopterin cofactor biosynthesis C (MoaC) domain"/>
    <property type="match status" value="1"/>
</dbReference>
<dbReference type="PANTHER" id="PTHR22960:SF29">
    <property type="entry name" value="CYCLIC PYRANOPTERIN MONOPHOSPHATE SYNTHASE"/>
    <property type="match status" value="1"/>
</dbReference>
<dbReference type="InterPro" id="IPR023045">
    <property type="entry name" value="MoaC"/>
</dbReference>
<keyword evidence="4 6" id="KW-0501">Molybdenum cofactor biosynthesis</keyword>
<dbReference type="InterPro" id="IPR047594">
    <property type="entry name" value="MoaC_bact/euk"/>
</dbReference>
<comment type="subunit">
    <text evidence="6">Homohexamer; trimer of dimers.</text>
</comment>